<name>A0A8T2IGF4_9PIPI</name>
<organism evidence="4 5">
    <name type="scientific">Hymenochirus boettgeri</name>
    <name type="common">Congo dwarf clawed frog</name>
    <dbReference type="NCBI Taxonomy" id="247094"/>
    <lineage>
        <taxon>Eukaryota</taxon>
        <taxon>Metazoa</taxon>
        <taxon>Chordata</taxon>
        <taxon>Craniata</taxon>
        <taxon>Vertebrata</taxon>
        <taxon>Euteleostomi</taxon>
        <taxon>Amphibia</taxon>
        <taxon>Batrachia</taxon>
        <taxon>Anura</taxon>
        <taxon>Pipoidea</taxon>
        <taxon>Pipidae</taxon>
        <taxon>Pipinae</taxon>
        <taxon>Hymenochirus</taxon>
    </lineage>
</organism>
<evidence type="ECO:0000256" key="1">
    <source>
        <dbReference type="ARBA" id="ARBA00022729"/>
    </source>
</evidence>
<evidence type="ECO:0000313" key="5">
    <source>
        <dbReference type="Proteomes" id="UP000812440"/>
    </source>
</evidence>
<dbReference type="GO" id="GO:0004888">
    <property type="term" value="F:transmembrane signaling receptor activity"/>
    <property type="evidence" value="ECO:0007669"/>
    <property type="project" value="TreeGrafter"/>
</dbReference>
<dbReference type="AlphaFoldDB" id="A0A8T2IGF4"/>
<sequence>TRVRPVISFIPNWASILPGESVTLTCNLAPTLQGKQRFYWYRDSVILDGSQQNYTIPSAKWMDSGYYQCQINTSMKSDVAELKVSMNYAILQAPSSVYEGDVLAIRCHTWPGYYENPTVFYKDGNIVQTSDSDILHVGKANHNTSGFYKCTKKSLFFPPSEYQSVISVKVPHFPPFTELFTLPQIKINPDPVTLGDHITIACDTKPSPRGATTELQFGFYRNGINVQGFNSSNQYRVPSAQLEDSGNYTCEVQTVTGSVRKRSDVTRVQIQGECSLPLRGII</sequence>
<gene>
    <name evidence="4" type="ORF">GDO86_019723</name>
</gene>
<dbReference type="Pfam" id="PF13927">
    <property type="entry name" value="Ig_3"/>
    <property type="match status" value="1"/>
</dbReference>
<dbReference type="SUPFAM" id="SSF48726">
    <property type="entry name" value="Immunoglobulin"/>
    <property type="match status" value="3"/>
</dbReference>
<proteinExistence type="predicted"/>
<feature type="domain" description="Ig-like" evidence="3">
    <location>
        <begin position="5"/>
        <end position="85"/>
    </location>
</feature>
<dbReference type="InterPro" id="IPR050488">
    <property type="entry name" value="Ig_Fc_receptor"/>
</dbReference>
<evidence type="ECO:0000313" key="4">
    <source>
        <dbReference type="EMBL" id="KAG8430933.1"/>
    </source>
</evidence>
<dbReference type="OrthoDB" id="10012075at2759"/>
<evidence type="ECO:0000259" key="3">
    <source>
        <dbReference type="PROSITE" id="PS50835"/>
    </source>
</evidence>
<dbReference type="Pfam" id="PF13895">
    <property type="entry name" value="Ig_2"/>
    <property type="match status" value="1"/>
</dbReference>
<dbReference type="GO" id="GO:0006955">
    <property type="term" value="P:immune response"/>
    <property type="evidence" value="ECO:0007669"/>
    <property type="project" value="TreeGrafter"/>
</dbReference>
<dbReference type="PANTHER" id="PTHR11481">
    <property type="entry name" value="IMMUNOGLOBULIN FC RECEPTOR"/>
    <property type="match status" value="1"/>
</dbReference>
<dbReference type="PROSITE" id="PS50835">
    <property type="entry name" value="IG_LIKE"/>
    <property type="match status" value="2"/>
</dbReference>
<dbReference type="EMBL" id="JAACNH010000498">
    <property type="protein sequence ID" value="KAG8430933.1"/>
    <property type="molecule type" value="Genomic_DNA"/>
</dbReference>
<keyword evidence="1" id="KW-0732">Signal</keyword>
<feature type="domain" description="Ig-like" evidence="3">
    <location>
        <begin position="183"/>
        <end position="266"/>
    </location>
</feature>
<protein>
    <recommendedName>
        <fullName evidence="3">Ig-like domain-containing protein</fullName>
    </recommendedName>
</protein>
<evidence type="ECO:0000256" key="2">
    <source>
        <dbReference type="ARBA" id="ARBA00023157"/>
    </source>
</evidence>
<accession>A0A8T2IGF4</accession>
<keyword evidence="5" id="KW-1185">Reference proteome</keyword>
<keyword evidence="2" id="KW-1015">Disulfide bond</keyword>
<dbReference type="SMART" id="SM00409">
    <property type="entry name" value="IG"/>
    <property type="match status" value="3"/>
</dbReference>
<dbReference type="SMART" id="SM00408">
    <property type="entry name" value="IGc2"/>
    <property type="match status" value="2"/>
</dbReference>
<comment type="caution">
    <text evidence="4">The sequence shown here is derived from an EMBL/GenBank/DDBJ whole genome shotgun (WGS) entry which is preliminary data.</text>
</comment>
<dbReference type="GO" id="GO:0009897">
    <property type="term" value="C:external side of plasma membrane"/>
    <property type="evidence" value="ECO:0007669"/>
    <property type="project" value="TreeGrafter"/>
</dbReference>
<dbReference type="PANTHER" id="PTHR11481:SF116">
    <property type="entry name" value="FC RECEPTOR-LIKE B"/>
    <property type="match status" value="1"/>
</dbReference>
<dbReference type="GO" id="GO:0007166">
    <property type="term" value="P:cell surface receptor signaling pathway"/>
    <property type="evidence" value="ECO:0007669"/>
    <property type="project" value="TreeGrafter"/>
</dbReference>
<dbReference type="InterPro" id="IPR003599">
    <property type="entry name" value="Ig_sub"/>
</dbReference>
<dbReference type="Proteomes" id="UP000812440">
    <property type="component" value="Unassembled WGS sequence"/>
</dbReference>
<dbReference type="Gene3D" id="2.60.40.10">
    <property type="entry name" value="Immunoglobulins"/>
    <property type="match status" value="3"/>
</dbReference>
<dbReference type="InterPro" id="IPR036179">
    <property type="entry name" value="Ig-like_dom_sf"/>
</dbReference>
<reference evidence="4" key="1">
    <citation type="thesis" date="2020" institute="ProQuest LLC" country="789 East Eisenhower Parkway, Ann Arbor, MI, USA">
        <title>Comparative Genomics and Chromosome Evolution.</title>
        <authorList>
            <person name="Mudd A.B."/>
        </authorList>
    </citation>
    <scope>NUCLEOTIDE SEQUENCE</scope>
    <source>
        <strain evidence="4">Female2</strain>
        <tissue evidence="4">Blood</tissue>
    </source>
</reference>
<dbReference type="InterPro" id="IPR007110">
    <property type="entry name" value="Ig-like_dom"/>
</dbReference>
<feature type="non-terminal residue" evidence="4">
    <location>
        <position position="282"/>
    </location>
</feature>
<dbReference type="InterPro" id="IPR013783">
    <property type="entry name" value="Ig-like_fold"/>
</dbReference>
<dbReference type="InterPro" id="IPR003598">
    <property type="entry name" value="Ig_sub2"/>
</dbReference>